<reference evidence="6 7" key="1">
    <citation type="submission" date="2017-08" db="EMBL/GenBank/DDBJ databases">
        <title>Acidophilic green algal genome provides insights into adaptation to an acidic environment.</title>
        <authorList>
            <person name="Hirooka S."/>
            <person name="Hirose Y."/>
            <person name="Kanesaki Y."/>
            <person name="Higuchi S."/>
            <person name="Fujiwara T."/>
            <person name="Onuma R."/>
            <person name="Era A."/>
            <person name="Ohbayashi R."/>
            <person name="Uzuka A."/>
            <person name="Nozaki H."/>
            <person name="Yoshikawa H."/>
            <person name="Miyagishima S.Y."/>
        </authorList>
    </citation>
    <scope>NUCLEOTIDE SEQUENCE [LARGE SCALE GENOMIC DNA]</scope>
    <source>
        <strain evidence="6 7">NIES-2499</strain>
    </source>
</reference>
<dbReference type="GO" id="GO:0004528">
    <property type="term" value="F:phosphodiesterase I activity"/>
    <property type="evidence" value="ECO:0007669"/>
    <property type="project" value="UniProtKB-EC"/>
</dbReference>
<accession>A0A250XPI4</accession>
<dbReference type="GO" id="GO:0017108">
    <property type="term" value="F:5'-flap endonuclease activity"/>
    <property type="evidence" value="ECO:0007669"/>
    <property type="project" value="TreeGrafter"/>
</dbReference>
<dbReference type="GO" id="GO:0008270">
    <property type="term" value="F:zinc ion binding"/>
    <property type="evidence" value="ECO:0007669"/>
    <property type="project" value="InterPro"/>
</dbReference>
<dbReference type="InterPro" id="IPR049125">
    <property type="entry name" value="FAN1-like_WH"/>
</dbReference>
<evidence type="ECO:0000256" key="3">
    <source>
        <dbReference type="RuleBase" id="RU365033"/>
    </source>
</evidence>
<dbReference type="GO" id="GO:0016818">
    <property type="term" value="F:hydrolase activity, acting on acid anhydrides, in phosphorus-containing anhydrides"/>
    <property type="evidence" value="ECO:0007669"/>
    <property type="project" value="InterPro"/>
</dbReference>
<protein>
    <recommendedName>
        <fullName evidence="3">Fanconi-associated nuclease</fullName>
        <ecNumber evidence="3">3.1.4.1</ecNumber>
    </recommendedName>
</protein>
<dbReference type="EMBL" id="BEGY01000143">
    <property type="protein sequence ID" value="GAX84968.1"/>
    <property type="molecule type" value="Genomic_DNA"/>
</dbReference>
<dbReference type="GO" id="GO:0005634">
    <property type="term" value="C:nucleus"/>
    <property type="evidence" value="ECO:0007669"/>
    <property type="project" value="UniProtKB-SubCell"/>
</dbReference>
<dbReference type="Gene3D" id="3.30.70.2330">
    <property type="match status" value="1"/>
</dbReference>
<name>A0A250XPI4_9CHLO</name>
<dbReference type="InterPro" id="IPR033315">
    <property type="entry name" value="Fan1-like"/>
</dbReference>
<comment type="subcellular location">
    <subcellularLocation>
        <location evidence="3">Nucleus</location>
    </subcellularLocation>
</comment>
<gene>
    <name evidence="6" type="ORF">CEUSTIGMA_g12389.t1</name>
</gene>
<dbReference type="PANTHER" id="PTHR15749:SF4">
    <property type="entry name" value="FANCONI-ASSOCIATED NUCLEASE 1"/>
    <property type="match status" value="1"/>
</dbReference>
<dbReference type="OrthoDB" id="76364at2759"/>
<keyword evidence="2 3" id="KW-0378">Hydrolase</keyword>
<sequence>MRGLGSLQDAVGKTHDFQNKRQSKRLKKSSDPDFSAKVHSASACTSYLPHEGGRLKSSGTTTIIACSGNILSSQPTIIPTYVVGMRHASAQHEGVRNIMSLTLRREPENQYDRNAILVLTSDHDGDVSVLGHLPMAVSKHLATLLDRNLVSIQVSVTSSQKQQEKQHTIPIISAGGTSTFHSEQGFMEECSGVCVSQHAATKQVADYSMYSMTATKQVADYSMTATKQVADYSMTATKQVADYSMTATKQVADYSMTATKQVADYSMTTTTGLTMDHAPSEVLSLHGRTSCTNADASSSIIGKLVTPEVLLSKARSIPILLIVHPCVNIMHLSDPAQSSASSIPPVMGSQNLVEETLQAALQAAQSHGAASGQVLRESFEMIIKEIRELDSHLLCEKEMQMLKKYEDLPAAAQCLLLRLFLRKGPWFSVQDLQYDECPDIPSAVSALLDQDLVGAPRDDPEVPEWDWSGVLDLLPVAQVRSVMSRLTVPTMTSSLVSKEEAIRAFRDFRRLASTRQRTNLKPSMTNSQKQDAGAELSSQLVDGHAVMEDRNVLLCREAMPKVQPEPEVQLQGTRGGLHGQEHAAGPRHPDHHPQGLGRSDANDAALTALLPSSSYPCTAGCTEDVSDLIYGELKQALGGSAGCIRINPHWQGLMQRMQRIYFLEEGQDLTRFVASRRGAAPYPKYTVSRSQSAFPERTALLLYEEALSQAQQLEEAISLEQWQQAWMVLEDAIAAIKAGQHGSATSLPPPAATSPAAAAAAAATVLCCVSASPAANTDLYPGSACTAAALDLDHGTSDCALTAAVGLPALLEVPSLAEGLEEHPAEATVSSSAQISAGLLDHSASPPLSSSIHWITCVPTAGGGAASCSSSHQTRHQVVSSSHKGSHGMPCWTRSSYLARFSQAWIYTRMCDVAVSMLEKERR</sequence>
<keyword evidence="1 3" id="KW-0479">Metal-binding</keyword>
<keyword evidence="3" id="KW-0460">Magnesium</keyword>
<dbReference type="GO" id="GO:0070336">
    <property type="term" value="F:flap-structured DNA binding"/>
    <property type="evidence" value="ECO:0007669"/>
    <property type="project" value="TreeGrafter"/>
</dbReference>
<proteinExistence type="inferred from homology"/>
<comment type="similarity">
    <text evidence="3">Belongs to the FAN1 family.</text>
</comment>
<keyword evidence="3" id="KW-0464">Manganese</keyword>
<dbReference type="SMART" id="SM00910">
    <property type="entry name" value="HIRAN"/>
    <property type="match status" value="1"/>
</dbReference>
<feature type="domain" description="HIRAN" evidence="5">
    <location>
        <begin position="75"/>
        <end position="178"/>
    </location>
</feature>
<organism evidence="6 7">
    <name type="scientific">Chlamydomonas eustigma</name>
    <dbReference type="NCBI Taxonomy" id="1157962"/>
    <lineage>
        <taxon>Eukaryota</taxon>
        <taxon>Viridiplantae</taxon>
        <taxon>Chlorophyta</taxon>
        <taxon>core chlorophytes</taxon>
        <taxon>Chlorophyceae</taxon>
        <taxon>CS clade</taxon>
        <taxon>Chlamydomonadales</taxon>
        <taxon>Chlamydomonadaceae</taxon>
        <taxon>Chlamydomonas</taxon>
    </lineage>
</organism>
<keyword evidence="3" id="KW-0227">DNA damage</keyword>
<keyword evidence="3" id="KW-0540">Nuclease</keyword>
<dbReference type="AlphaFoldDB" id="A0A250XPI4"/>
<dbReference type="Pfam" id="PF21315">
    <property type="entry name" value="FAN1_HTH"/>
    <property type="match status" value="1"/>
</dbReference>
<keyword evidence="7" id="KW-1185">Reference proteome</keyword>
<dbReference type="EC" id="3.1.4.1" evidence="3"/>
<dbReference type="PANTHER" id="PTHR15749">
    <property type="entry name" value="FANCONI-ASSOCIATED NUCLEASE 1"/>
    <property type="match status" value="1"/>
</dbReference>
<evidence type="ECO:0000313" key="6">
    <source>
        <dbReference type="EMBL" id="GAX84968.1"/>
    </source>
</evidence>
<evidence type="ECO:0000313" key="7">
    <source>
        <dbReference type="Proteomes" id="UP000232323"/>
    </source>
</evidence>
<evidence type="ECO:0000256" key="1">
    <source>
        <dbReference type="ARBA" id="ARBA00022723"/>
    </source>
</evidence>
<dbReference type="Proteomes" id="UP000232323">
    <property type="component" value="Unassembled WGS sequence"/>
</dbReference>
<keyword evidence="3" id="KW-0234">DNA repair</keyword>
<feature type="region of interest" description="Disordered" evidence="4">
    <location>
        <begin position="1"/>
        <end position="35"/>
    </location>
</feature>
<evidence type="ECO:0000256" key="4">
    <source>
        <dbReference type="SAM" id="MobiDB-lite"/>
    </source>
</evidence>
<evidence type="ECO:0000256" key="2">
    <source>
        <dbReference type="ARBA" id="ARBA00022801"/>
    </source>
</evidence>
<keyword evidence="3" id="KW-0539">Nucleus</keyword>
<comment type="caution">
    <text evidence="6">The sequence shown here is derived from an EMBL/GenBank/DDBJ whole genome shotgun (WGS) entry which is preliminary data.</text>
</comment>
<dbReference type="GO" id="GO:0008409">
    <property type="term" value="F:5'-3' exonuclease activity"/>
    <property type="evidence" value="ECO:0007669"/>
    <property type="project" value="TreeGrafter"/>
</dbReference>
<feature type="region of interest" description="Disordered" evidence="4">
    <location>
        <begin position="515"/>
        <end position="534"/>
    </location>
</feature>
<feature type="region of interest" description="Disordered" evidence="4">
    <location>
        <begin position="563"/>
        <end position="599"/>
    </location>
</feature>
<dbReference type="STRING" id="1157962.A0A250XPI4"/>
<comment type="catalytic activity">
    <reaction evidence="3">
        <text>Hydrolytically removes 5'-nucleotides successively from the 3'-hydroxy termini of 3'-hydroxy-terminated oligonucleotides.</text>
        <dbReference type="EC" id="3.1.4.1"/>
    </reaction>
</comment>
<comment type="function">
    <text evidence="3">Nuclease required for the repair of DNA interstrand cross-links (ICL). Acts as a 5'-3' exonuclease that anchors at a cut end of DNA and cleaves DNA successively at every third nucleotide, allowing to excise an ICL from one strand through flanking incisions.</text>
</comment>
<dbReference type="InterPro" id="IPR014905">
    <property type="entry name" value="HIRAN"/>
</dbReference>
<dbReference type="Pfam" id="PF08797">
    <property type="entry name" value="HIRAN"/>
    <property type="match status" value="1"/>
</dbReference>
<evidence type="ECO:0000259" key="5">
    <source>
        <dbReference type="SMART" id="SM00910"/>
    </source>
</evidence>
<dbReference type="GO" id="GO:0036297">
    <property type="term" value="P:interstrand cross-link repair"/>
    <property type="evidence" value="ECO:0007669"/>
    <property type="project" value="InterPro"/>
</dbReference>
<comment type="cofactor">
    <cofactor evidence="3">
        <name>Mg(2+)</name>
        <dbReference type="ChEBI" id="CHEBI:18420"/>
    </cofactor>
    <cofactor evidence="3">
        <name>Mn(2+)</name>
        <dbReference type="ChEBI" id="CHEBI:29035"/>
    </cofactor>
</comment>